<sequence length="136" mass="15320">MSLLIKRGLLAGVVTLVLGLVLQQGIALVFPSIMTEYQNTAIFRPWEDPLMIIYFVYPFIFGLVAAYLWNMLEKEIKGKPLEKALRFAKIYFIIATIPGMFISYTSFQISAMMIVLWTITGFVQALAAGVVFSKVK</sequence>
<evidence type="ECO:0000313" key="2">
    <source>
        <dbReference type="EMBL" id="OGK45007.1"/>
    </source>
</evidence>
<dbReference type="EMBL" id="MGAK01000008">
    <property type="protein sequence ID" value="OGK45007.1"/>
    <property type="molecule type" value="Genomic_DNA"/>
</dbReference>
<accession>A0A1F7INS4</accession>
<organism evidence="2 3">
    <name type="scientific">Candidatus Roizmanbacteria bacterium RIFCSPLOWO2_01_FULL_38_11</name>
    <dbReference type="NCBI Taxonomy" id="1802060"/>
    <lineage>
        <taxon>Bacteria</taxon>
        <taxon>Candidatus Roizmaniibacteriota</taxon>
    </lineage>
</organism>
<evidence type="ECO:0000256" key="1">
    <source>
        <dbReference type="SAM" id="Phobius"/>
    </source>
</evidence>
<dbReference type="STRING" id="1802060.A2957_01090"/>
<keyword evidence="1" id="KW-1133">Transmembrane helix</keyword>
<protein>
    <submittedName>
        <fullName evidence="2">Uncharacterized protein</fullName>
    </submittedName>
</protein>
<proteinExistence type="predicted"/>
<reference evidence="2 3" key="1">
    <citation type="journal article" date="2016" name="Nat. Commun.">
        <title>Thousands of microbial genomes shed light on interconnected biogeochemical processes in an aquifer system.</title>
        <authorList>
            <person name="Anantharaman K."/>
            <person name="Brown C.T."/>
            <person name="Hug L.A."/>
            <person name="Sharon I."/>
            <person name="Castelle C.J."/>
            <person name="Probst A.J."/>
            <person name="Thomas B.C."/>
            <person name="Singh A."/>
            <person name="Wilkins M.J."/>
            <person name="Karaoz U."/>
            <person name="Brodie E.L."/>
            <person name="Williams K.H."/>
            <person name="Hubbard S.S."/>
            <person name="Banfield J.F."/>
        </authorList>
    </citation>
    <scope>NUCLEOTIDE SEQUENCE [LARGE SCALE GENOMIC DNA]</scope>
</reference>
<comment type="caution">
    <text evidence="2">The sequence shown here is derived from an EMBL/GenBank/DDBJ whole genome shotgun (WGS) entry which is preliminary data.</text>
</comment>
<feature type="transmembrane region" description="Helical" evidence="1">
    <location>
        <begin position="113"/>
        <end position="132"/>
    </location>
</feature>
<gene>
    <name evidence="2" type="ORF">A2957_01090</name>
</gene>
<evidence type="ECO:0000313" key="3">
    <source>
        <dbReference type="Proteomes" id="UP000179072"/>
    </source>
</evidence>
<feature type="transmembrane region" description="Helical" evidence="1">
    <location>
        <begin position="51"/>
        <end position="69"/>
    </location>
</feature>
<dbReference type="AlphaFoldDB" id="A0A1F7INS4"/>
<name>A0A1F7INS4_9BACT</name>
<dbReference type="Proteomes" id="UP000179072">
    <property type="component" value="Unassembled WGS sequence"/>
</dbReference>
<feature type="transmembrane region" description="Helical" evidence="1">
    <location>
        <begin position="90"/>
        <end position="107"/>
    </location>
</feature>
<keyword evidence="1" id="KW-0812">Transmembrane</keyword>
<keyword evidence="1" id="KW-0472">Membrane</keyword>